<organism evidence="2 3">
    <name type="scientific">Trifolium subterraneum</name>
    <name type="common">Subterranean clover</name>
    <dbReference type="NCBI Taxonomy" id="3900"/>
    <lineage>
        <taxon>Eukaryota</taxon>
        <taxon>Viridiplantae</taxon>
        <taxon>Streptophyta</taxon>
        <taxon>Embryophyta</taxon>
        <taxon>Tracheophyta</taxon>
        <taxon>Spermatophyta</taxon>
        <taxon>Magnoliopsida</taxon>
        <taxon>eudicotyledons</taxon>
        <taxon>Gunneridae</taxon>
        <taxon>Pentapetalae</taxon>
        <taxon>rosids</taxon>
        <taxon>fabids</taxon>
        <taxon>Fabales</taxon>
        <taxon>Fabaceae</taxon>
        <taxon>Papilionoideae</taxon>
        <taxon>50 kb inversion clade</taxon>
        <taxon>NPAAA clade</taxon>
        <taxon>Hologalegina</taxon>
        <taxon>IRL clade</taxon>
        <taxon>Trifolieae</taxon>
        <taxon>Trifolium</taxon>
    </lineage>
</organism>
<feature type="domain" description="Reverse transcriptase" evidence="1">
    <location>
        <begin position="11"/>
        <end position="256"/>
    </location>
</feature>
<dbReference type="Pfam" id="PF00078">
    <property type="entry name" value="RVT_1"/>
    <property type="match status" value="1"/>
</dbReference>
<dbReference type="PROSITE" id="PS50878">
    <property type="entry name" value="RT_POL"/>
    <property type="match status" value="1"/>
</dbReference>
<dbReference type="Proteomes" id="UP000242715">
    <property type="component" value="Unassembled WGS sequence"/>
</dbReference>
<accession>A0A2Z6P4I5</accession>
<dbReference type="OrthoDB" id="1937528at2759"/>
<dbReference type="EMBL" id="DF973957">
    <property type="protein sequence ID" value="GAU43105.1"/>
    <property type="molecule type" value="Genomic_DNA"/>
</dbReference>
<evidence type="ECO:0000313" key="3">
    <source>
        <dbReference type="Proteomes" id="UP000242715"/>
    </source>
</evidence>
<sequence>MQNDIMRFMVEFHRNGKLAKGINSTFITLIPKVDSPHSLNDFRPISLVGSLYKILAKVLANRLRMVVGRVIFESQTAFVKDRQILDGILIANEAVDEARKTKKELLLFKVDFEKAYDSVDWGYLDAVMGKMSFPVLWRKWIKECVCTATASVLVNGSPTDEFPLERGLRQGEPLSPFLFLVAVEGLNVLMQAMVENYFFSGYSFGMEYGGLGVRRLKEFNVALLGKWCWRMLVDREGLWFRVLTARYGGGWFGESVVRKAGDGVGTFFWTDNWLDGIPLCEGFQRLFDLTINKSSTVAGCFSLGWGPVGAAWVWWRQLWAWEEEMLGECKTLLHNFVLQDQSLDVWHWRPDPIREYSVREAYQILTSHQSMPLADVEDLIWHKQVPLKVSIFYLEIVAEPVAY</sequence>
<dbReference type="PANTHER" id="PTHR46890:SF48">
    <property type="entry name" value="RNA-DIRECTED DNA POLYMERASE"/>
    <property type="match status" value="1"/>
</dbReference>
<protein>
    <recommendedName>
        <fullName evidence="1">Reverse transcriptase domain-containing protein</fullName>
    </recommendedName>
</protein>
<dbReference type="InterPro" id="IPR000477">
    <property type="entry name" value="RT_dom"/>
</dbReference>
<reference evidence="3" key="1">
    <citation type="journal article" date="2017" name="Front. Plant Sci.">
        <title>Climate Clever Clovers: New Paradigm to Reduce the Environmental Footprint of Ruminants by Breeding Low Methanogenic Forages Utilizing Haplotype Variation.</title>
        <authorList>
            <person name="Kaur P."/>
            <person name="Appels R."/>
            <person name="Bayer P.E."/>
            <person name="Keeble-Gagnere G."/>
            <person name="Wang J."/>
            <person name="Hirakawa H."/>
            <person name="Shirasawa K."/>
            <person name="Vercoe P."/>
            <person name="Stefanova K."/>
            <person name="Durmic Z."/>
            <person name="Nichols P."/>
            <person name="Revell C."/>
            <person name="Isobe S.N."/>
            <person name="Edwards D."/>
            <person name="Erskine W."/>
        </authorList>
    </citation>
    <scope>NUCLEOTIDE SEQUENCE [LARGE SCALE GENOMIC DNA]</scope>
    <source>
        <strain evidence="3">cv. Daliak</strain>
    </source>
</reference>
<dbReference type="CDD" id="cd01650">
    <property type="entry name" value="RT_nLTR_like"/>
    <property type="match status" value="1"/>
</dbReference>
<dbReference type="SUPFAM" id="SSF56672">
    <property type="entry name" value="DNA/RNA polymerases"/>
    <property type="match status" value="1"/>
</dbReference>
<name>A0A2Z6P4I5_TRISU</name>
<evidence type="ECO:0000259" key="1">
    <source>
        <dbReference type="PROSITE" id="PS50878"/>
    </source>
</evidence>
<dbReference type="InterPro" id="IPR052343">
    <property type="entry name" value="Retrotransposon-Effector_Assoc"/>
</dbReference>
<dbReference type="AlphaFoldDB" id="A0A2Z6P4I5"/>
<dbReference type="InterPro" id="IPR043502">
    <property type="entry name" value="DNA/RNA_pol_sf"/>
</dbReference>
<evidence type="ECO:0000313" key="2">
    <source>
        <dbReference type="EMBL" id="GAU43105.1"/>
    </source>
</evidence>
<keyword evidence="3" id="KW-1185">Reference proteome</keyword>
<proteinExistence type="predicted"/>
<dbReference type="PANTHER" id="PTHR46890">
    <property type="entry name" value="NON-LTR RETROLELEMENT REVERSE TRANSCRIPTASE-LIKE PROTEIN-RELATED"/>
    <property type="match status" value="1"/>
</dbReference>
<gene>
    <name evidence="2" type="ORF">TSUD_373000</name>
</gene>